<comment type="similarity">
    <text evidence="8">Belongs to the binding-protein-dependent transport system permease family. OppBC subfamily.</text>
</comment>
<organism evidence="11 12">
    <name type="scientific">Brenneria goodwinii</name>
    <dbReference type="NCBI Taxonomy" id="1109412"/>
    <lineage>
        <taxon>Bacteria</taxon>
        <taxon>Pseudomonadati</taxon>
        <taxon>Pseudomonadota</taxon>
        <taxon>Gammaproteobacteria</taxon>
        <taxon>Enterobacterales</taxon>
        <taxon>Pectobacteriaceae</taxon>
        <taxon>Brenneria</taxon>
    </lineage>
</organism>
<dbReference type="OrthoDB" id="9805855at2"/>
<dbReference type="Proteomes" id="UP000044377">
    <property type="component" value="Unassembled WGS sequence"/>
</dbReference>
<dbReference type="InterPro" id="IPR050036">
    <property type="entry name" value="CntB"/>
</dbReference>
<sequence length="312" mass="35254">MKRYLFRRLLLMIPLILAISWIAFALIQLSPSDPAEVALRVNMIVPTDEVIAAMRHELGLDRSFWQQYLSWLLRCLHLDFGTSFVTRTSVRQALMIALPATLWLAAGALGIILLFSLSLAMLCVATQGRWQDKLVRTLLFLLTAMPNYWMGLLLIWLLSVKLNWLPIGGIQEPGAAILPALTLALGYIGTYVRLLRNNMLGQLNQPYVEYAQARGLSARRILWRHVLINALYSPLVALGMSIPRLIAGTLVIENVFSWPGLGRLCVTAIFNRDYPVIQAYVLLMALLFVVMNFIIDLLQMWLDPRLRRGIAG</sequence>
<dbReference type="NCBIfam" id="NF045469">
    <property type="entry name" value="Opp1B"/>
    <property type="match status" value="1"/>
</dbReference>
<dbReference type="AlphaFoldDB" id="A0A0G4JUU8"/>
<evidence type="ECO:0000256" key="8">
    <source>
        <dbReference type="ARBA" id="ARBA00024202"/>
    </source>
</evidence>
<accession>A0A0G4JUU8</accession>
<keyword evidence="5 9" id="KW-0812">Transmembrane</keyword>
<feature type="transmembrane region" description="Helical" evidence="9">
    <location>
        <begin position="137"/>
        <end position="157"/>
    </location>
</feature>
<keyword evidence="2 9" id="KW-0813">Transport</keyword>
<feature type="transmembrane region" description="Helical" evidence="9">
    <location>
        <begin position="102"/>
        <end position="125"/>
    </location>
</feature>
<dbReference type="InterPro" id="IPR045621">
    <property type="entry name" value="BPD_transp_1_N"/>
</dbReference>
<keyword evidence="4" id="KW-0997">Cell inner membrane</keyword>
<gene>
    <name evidence="11" type="ORF">BN1221_01950</name>
</gene>
<dbReference type="Pfam" id="PF00528">
    <property type="entry name" value="BPD_transp_1"/>
    <property type="match status" value="1"/>
</dbReference>
<evidence type="ECO:0000256" key="1">
    <source>
        <dbReference type="ARBA" id="ARBA00004429"/>
    </source>
</evidence>
<feature type="transmembrane region" description="Helical" evidence="9">
    <location>
        <begin position="177"/>
        <end position="195"/>
    </location>
</feature>
<keyword evidence="12" id="KW-1185">Reference proteome</keyword>
<dbReference type="Gene3D" id="1.10.3720.10">
    <property type="entry name" value="MetI-like"/>
    <property type="match status" value="1"/>
</dbReference>
<dbReference type="GO" id="GO:0005886">
    <property type="term" value="C:plasma membrane"/>
    <property type="evidence" value="ECO:0007669"/>
    <property type="project" value="UniProtKB-SubCell"/>
</dbReference>
<dbReference type="GO" id="GO:0055085">
    <property type="term" value="P:transmembrane transport"/>
    <property type="evidence" value="ECO:0007669"/>
    <property type="project" value="InterPro"/>
</dbReference>
<evidence type="ECO:0000313" key="11">
    <source>
        <dbReference type="EMBL" id="CPR16208.1"/>
    </source>
</evidence>
<reference evidence="12" key="1">
    <citation type="submission" date="2015-01" db="EMBL/GenBank/DDBJ databases">
        <authorList>
            <person name="Paterson Steve"/>
        </authorList>
    </citation>
    <scope>NUCLEOTIDE SEQUENCE [LARGE SCALE GENOMIC DNA]</scope>
    <source>
        <strain evidence="12">OBR1</strain>
    </source>
</reference>
<dbReference type="STRING" id="1109412.BN1221_01950"/>
<dbReference type="Pfam" id="PF19300">
    <property type="entry name" value="BPD_transp_1_N"/>
    <property type="match status" value="1"/>
</dbReference>
<evidence type="ECO:0000256" key="5">
    <source>
        <dbReference type="ARBA" id="ARBA00022692"/>
    </source>
</evidence>
<dbReference type="InterPro" id="IPR035906">
    <property type="entry name" value="MetI-like_sf"/>
</dbReference>
<name>A0A0G4JUU8_9GAMM</name>
<evidence type="ECO:0000256" key="9">
    <source>
        <dbReference type="RuleBase" id="RU363032"/>
    </source>
</evidence>
<comment type="subcellular location">
    <subcellularLocation>
        <location evidence="1">Cell inner membrane</location>
        <topology evidence="1">Multi-pass membrane protein</topology>
    </subcellularLocation>
    <subcellularLocation>
        <location evidence="9">Cell membrane</location>
        <topology evidence="9">Multi-pass membrane protein</topology>
    </subcellularLocation>
</comment>
<evidence type="ECO:0000256" key="7">
    <source>
        <dbReference type="ARBA" id="ARBA00023136"/>
    </source>
</evidence>
<evidence type="ECO:0000256" key="3">
    <source>
        <dbReference type="ARBA" id="ARBA00022475"/>
    </source>
</evidence>
<dbReference type="InterPro" id="IPR000515">
    <property type="entry name" value="MetI-like"/>
</dbReference>
<dbReference type="PANTHER" id="PTHR43163">
    <property type="entry name" value="DIPEPTIDE TRANSPORT SYSTEM PERMEASE PROTEIN DPPB-RELATED"/>
    <property type="match status" value="1"/>
</dbReference>
<protein>
    <submittedName>
        <fullName evidence="11">Nickel transport system permease protein NikB (TC 3.A.1.5.3)</fullName>
    </submittedName>
</protein>
<dbReference type="CDD" id="cd06261">
    <property type="entry name" value="TM_PBP2"/>
    <property type="match status" value="1"/>
</dbReference>
<evidence type="ECO:0000256" key="4">
    <source>
        <dbReference type="ARBA" id="ARBA00022519"/>
    </source>
</evidence>
<evidence type="ECO:0000256" key="6">
    <source>
        <dbReference type="ARBA" id="ARBA00022989"/>
    </source>
</evidence>
<dbReference type="SUPFAM" id="SSF161098">
    <property type="entry name" value="MetI-like"/>
    <property type="match status" value="1"/>
</dbReference>
<dbReference type="RefSeq" id="WP_048637136.1">
    <property type="nucleotide sequence ID" value="NZ_CGIG01000001.1"/>
</dbReference>
<feature type="transmembrane region" description="Helical" evidence="9">
    <location>
        <begin position="277"/>
        <end position="298"/>
    </location>
</feature>
<keyword evidence="3" id="KW-1003">Cell membrane</keyword>
<dbReference type="PANTHER" id="PTHR43163:SF6">
    <property type="entry name" value="DIPEPTIDE TRANSPORT SYSTEM PERMEASE PROTEIN DPPB-RELATED"/>
    <property type="match status" value="1"/>
</dbReference>
<keyword evidence="7 9" id="KW-0472">Membrane</keyword>
<keyword evidence="6 9" id="KW-1133">Transmembrane helix</keyword>
<dbReference type="EMBL" id="CGIG01000001">
    <property type="protein sequence ID" value="CPR16208.1"/>
    <property type="molecule type" value="Genomic_DNA"/>
</dbReference>
<feature type="transmembrane region" description="Helical" evidence="9">
    <location>
        <begin position="226"/>
        <end position="252"/>
    </location>
</feature>
<evidence type="ECO:0000259" key="10">
    <source>
        <dbReference type="PROSITE" id="PS50928"/>
    </source>
</evidence>
<evidence type="ECO:0000313" key="12">
    <source>
        <dbReference type="Proteomes" id="UP000044377"/>
    </source>
</evidence>
<feature type="domain" description="ABC transmembrane type-1" evidence="10">
    <location>
        <begin position="98"/>
        <end position="295"/>
    </location>
</feature>
<evidence type="ECO:0000256" key="2">
    <source>
        <dbReference type="ARBA" id="ARBA00022448"/>
    </source>
</evidence>
<proteinExistence type="inferred from homology"/>
<dbReference type="PROSITE" id="PS50928">
    <property type="entry name" value="ABC_TM1"/>
    <property type="match status" value="1"/>
</dbReference>